<dbReference type="STRING" id="1507870.A0A1V8SG20"/>
<dbReference type="PANTHER" id="PTHR14207">
    <property type="entry name" value="STEROL ISOMERASE"/>
    <property type="match status" value="1"/>
</dbReference>
<gene>
    <name evidence="10" type="ORF">B0A48_16335</name>
</gene>
<dbReference type="GO" id="GO:0016125">
    <property type="term" value="P:sterol metabolic process"/>
    <property type="evidence" value="ECO:0007669"/>
    <property type="project" value="InterPro"/>
</dbReference>
<dbReference type="InterPro" id="IPR007905">
    <property type="entry name" value="EBP"/>
</dbReference>
<evidence type="ECO:0000256" key="1">
    <source>
        <dbReference type="ARBA" id="ARBA00004141"/>
    </source>
</evidence>
<comment type="subcellular location">
    <subcellularLocation>
        <location evidence="1">Membrane</location>
        <topology evidence="1">Multi-pass membrane protein</topology>
    </subcellularLocation>
</comment>
<comment type="similarity">
    <text evidence="2">Belongs to the EBP family.</text>
</comment>
<evidence type="ECO:0000259" key="9">
    <source>
        <dbReference type="PROSITE" id="PS51751"/>
    </source>
</evidence>
<evidence type="ECO:0000313" key="10">
    <source>
        <dbReference type="EMBL" id="OQN98029.1"/>
    </source>
</evidence>
<evidence type="ECO:0000256" key="5">
    <source>
        <dbReference type="ARBA" id="ARBA00023136"/>
    </source>
</evidence>
<evidence type="ECO:0000256" key="2">
    <source>
        <dbReference type="ARBA" id="ARBA00008337"/>
    </source>
</evidence>
<dbReference type="PANTHER" id="PTHR14207:SF1">
    <property type="entry name" value="EMOPAMIL-BINDING PROTEIN-LIKE"/>
    <property type="match status" value="1"/>
</dbReference>
<dbReference type="GO" id="GO:0047750">
    <property type="term" value="F:cholestenol delta-isomerase activity"/>
    <property type="evidence" value="ECO:0007669"/>
    <property type="project" value="InterPro"/>
</dbReference>
<protein>
    <recommendedName>
        <fullName evidence="9">EXPERA domain-containing protein</fullName>
    </recommendedName>
</protein>
<keyword evidence="11" id="KW-1185">Reference proteome</keyword>
<feature type="transmembrane region" description="Helical" evidence="8">
    <location>
        <begin position="131"/>
        <end position="154"/>
    </location>
</feature>
<dbReference type="Proteomes" id="UP000192596">
    <property type="component" value="Unassembled WGS sequence"/>
</dbReference>
<accession>A0A1V8SG20</accession>
<sequence length="508" mass="55949">MSPAESPQIISLTTVLSLASTLAILLVGYLSSLRFLPASSTSKTRFLFVWHATDALIHFILEGSYLHNCFFSSATLLEGKALGSEFLPAGVSFLGDHTRLYGAEYGTSPFSALWREYARADKRWGGSDLTVISLELLTVFVAGPMAVWICYGLAKKRADTSFWMIVLATGELYGGWMTFAPEWLSGSPNLNTDVWMYTWVYLFFFNTIWVWIPLWVLYDAYGTITGALAPRSRANGGKKAQRREGIQVSTLVTLIDLEYNDLILGFRIPVDGGTKLTKLAGDNTAHELLATGSSISLANAEQDETTGENKTESDISPEMTIDTVSSDRMQDEIGDLTGRAQQENAASTSRRCPAKTHQILRQSHNNRPFAQTALPSPEQSPKCTAISHASYPPKFLSRSRSASPVTSEQPMEIDTIDYLHRIEAVLDLPLAMALREKEASRETLDNHWKTAVRTTGSAPPRSGFAADLRYGQQLIGANSLSRRAAESDRVEFPGGSSETLAPTRLLRR</sequence>
<feature type="transmembrane region" description="Helical" evidence="8">
    <location>
        <begin position="9"/>
        <end position="30"/>
    </location>
</feature>
<feature type="domain" description="EXPERA" evidence="9">
    <location>
        <begin position="43"/>
        <end position="217"/>
    </location>
</feature>
<evidence type="ECO:0000256" key="6">
    <source>
        <dbReference type="PROSITE-ProRule" id="PRU01087"/>
    </source>
</evidence>
<dbReference type="AlphaFoldDB" id="A0A1V8SG20"/>
<keyword evidence="3 6" id="KW-0812">Transmembrane</keyword>
<dbReference type="GO" id="GO:0016020">
    <property type="term" value="C:membrane"/>
    <property type="evidence" value="ECO:0007669"/>
    <property type="project" value="UniProtKB-SubCell"/>
</dbReference>
<dbReference type="InParanoid" id="A0A1V8SG20"/>
<dbReference type="GO" id="GO:0005783">
    <property type="term" value="C:endoplasmic reticulum"/>
    <property type="evidence" value="ECO:0007669"/>
    <property type="project" value="TreeGrafter"/>
</dbReference>
<evidence type="ECO:0000256" key="4">
    <source>
        <dbReference type="ARBA" id="ARBA00022989"/>
    </source>
</evidence>
<proteinExistence type="inferred from homology"/>
<dbReference type="OrthoDB" id="5415655at2759"/>
<dbReference type="EMBL" id="NAJO01000049">
    <property type="protein sequence ID" value="OQN98029.1"/>
    <property type="molecule type" value="Genomic_DNA"/>
</dbReference>
<keyword evidence="4 6" id="KW-1133">Transmembrane helix</keyword>
<evidence type="ECO:0000256" key="8">
    <source>
        <dbReference type="SAM" id="Phobius"/>
    </source>
</evidence>
<reference evidence="11" key="1">
    <citation type="submission" date="2017-03" db="EMBL/GenBank/DDBJ databases">
        <title>Genomes of endolithic fungi from Antarctica.</title>
        <authorList>
            <person name="Coleine C."/>
            <person name="Masonjones S."/>
            <person name="Stajich J.E."/>
        </authorList>
    </citation>
    <scope>NUCLEOTIDE SEQUENCE [LARGE SCALE GENOMIC DNA]</scope>
    <source>
        <strain evidence="11">CCFEE 5527</strain>
    </source>
</reference>
<feature type="transmembrane region" description="Helical" evidence="8">
    <location>
        <begin position="199"/>
        <end position="218"/>
    </location>
</feature>
<comment type="caution">
    <text evidence="10">The sequence shown here is derived from an EMBL/GenBank/DDBJ whole genome shotgun (WGS) entry which is preliminary data.</text>
</comment>
<name>A0A1V8SG20_9PEZI</name>
<dbReference type="PROSITE" id="PS51751">
    <property type="entry name" value="EXPERA"/>
    <property type="match status" value="1"/>
</dbReference>
<keyword evidence="5 6" id="KW-0472">Membrane</keyword>
<feature type="region of interest" description="Disordered" evidence="7">
    <location>
        <begin position="482"/>
        <end position="508"/>
    </location>
</feature>
<evidence type="ECO:0000256" key="3">
    <source>
        <dbReference type="ARBA" id="ARBA00022692"/>
    </source>
</evidence>
<feature type="transmembrane region" description="Helical" evidence="8">
    <location>
        <begin position="161"/>
        <end position="179"/>
    </location>
</feature>
<dbReference type="Pfam" id="PF05241">
    <property type="entry name" value="EBP"/>
    <property type="match status" value="1"/>
</dbReference>
<organism evidence="10 11">
    <name type="scientific">Cryoendolithus antarcticus</name>
    <dbReference type="NCBI Taxonomy" id="1507870"/>
    <lineage>
        <taxon>Eukaryota</taxon>
        <taxon>Fungi</taxon>
        <taxon>Dikarya</taxon>
        <taxon>Ascomycota</taxon>
        <taxon>Pezizomycotina</taxon>
        <taxon>Dothideomycetes</taxon>
        <taxon>Dothideomycetidae</taxon>
        <taxon>Cladosporiales</taxon>
        <taxon>Cladosporiaceae</taxon>
        <taxon>Cryoendolithus</taxon>
    </lineage>
</organism>
<evidence type="ECO:0000313" key="11">
    <source>
        <dbReference type="Proteomes" id="UP000192596"/>
    </source>
</evidence>
<dbReference type="InterPro" id="IPR033118">
    <property type="entry name" value="EXPERA"/>
</dbReference>
<evidence type="ECO:0000256" key="7">
    <source>
        <dbReference type="SAM" id="MobiDB-lite"/>
    </source>
</evidence>